<evidence type="ECO:0000313" key="2">
    <source>
        <dbReference type="EMBL" id="MFC4565326.1"/>
    </source>
</evidence>
<keyword evidence="3" id="KW-1185">Reference proteome</keyword>
<dbReference type="RefSeq" id="WP_378579152.1">
    <property type="nucleotide sequence ID" value="NZ_JBHSFQ010000036.1"/>
</dbReference>
<dbReference type="EMBL" id="JBHSFQ010000036">
    <property type="protein sequence ID" value="MFC4565326.1"/>
    <property type="molecule type" value="Genomic_DNA"/>
</dbReference>
<comment type="caution">
    <text evidence="2">The sequence shown here is derived from an EMBL/GenBank/DDBJ whole genome shotgun (WGS) entry which is preliminary data.</text>
</comment>
<reference evidence="3" key="1">
    <citation type="journal article" date="2019" name="Int. J. Syst. Evol. Microbiol.">
        <title>The Global Catalogue of Microorganisms (GCM) 10K type strain sequencing project: providing services to taxonomists for standard genome sequencing and annotation.</title>
        <authorList>
            <consortium name="The Broad Institute Genomics Platform"/>
            <consortium name="The Broad Institute Genome Sequencing Center for Infectious Disease"/>
            <person name="Wu L."/>
            <person name="Ma J."/>
        </authorList>
    </citation>
    <scope>NUCLEOTIDE SEQUENCE [LARGE SCALE GENOMIC DNA]</scope>
    <source>
        <strain evidence="3">XZYJ18</strain>
    </source>
</reference>
<dbReference type="Proteomes" id="UP001595923">
    <property type="component" value="Unassembled WGS sequence"/>
</dbReference>
<organism evidence="2 3">
    <name type="scientific">Nocardiopsis mangrovi</name>
    <dbReference type="NCBI Taxonomy" id="1179818"/>
    <lineage>
        <taxon>Bacteria</taxon>
        <taxon>Bacillati</taxon>
        <taxon>Actinomycetota</taxon>
        <taxon>Actinomycetes</taxon>
        <taxon>Streptosporangiales</taxon>
        <taxon>Nocardiopsidaceae</taxon>
        <taxon>Nocardiopsis</taxon>
    </lineage>
</organism>
<feature type="region of interest" description="Disordered" evidence="1">
    <location>
        <begin position="1"/>
        <end position="20"/>
    </location>
</feature>
<name>A0ABV9E4U1_9ACTN</name>
<accession>A0ABV9E4U1</accession>
<gene>
    <name evidence="2" type="ORF">ACFO4E_26015</name>
</gene>
<protein>
    <submittedName>
        <fullName evidence="2">Uncharacterized protein</fullName>
    </submittedName>
</protein>
<evidence type="ECO:0000313" key="3">
    <source>
        <dbReference type="Proteomes" id="UP001595923"/>
    </source>
</evidence>
<sequence length="67" mass="7105">MTIPGAGPDRSAEAEDAAAAGMAERIVEGTRERLEALDDLPTAEHVAVYDSLHRELSGALSALDREE</sequence>
<proteinExistence type="predicted"/>
<evidence type="ECO:0000256" key="1">
    <source>
        <dbReference type="SAM" id="MobiDB-lite"/>
    </source>
</evidence>